<dbReference type="InterPro" id="IPR041036">
    <property type="entry name" value="GH5_C"/>
</dbReference>
<dbReference type="EMBL" id="CP141883">
    <property type="protein sequence ID" value="WRT65476.1"/>
    <property type="molecule type" value="Genomic_DNA"/>
</dbReference>
<feature type="compositionally biased region" description="Low complexity" evidence="4">
    <location>
        <begin position="613"/>
        <end position="622"/>
    </location>
</feature>
<evidence type="ECO:0000259" key="5">
    <source>
        <dbReference type="Pfam" id="PF00150"/>
    </source>
</evidence>
<dbReference type="InterPro" id="IPR001547">
    <property type="entry name" value="Glyco_hydro_5"/>
</dbReference>
<evidence type="ECO:0000256" key="1">
    <source>
        <dbReference type="ARBA" id="ARBA00005641"/>
    </source>
</evidence>
<dbReference type="InterPro" id="IPR013780">
    <property type="entry name" value="Glyco_hydro_b"/>
</dbReference>
<dbReference type="Pfam" id="PF18564">
    <property type="entry name" value="Glyco_hydro_5_C"/>
    <property type="match status" value="1"/>
</dbReference>
<evidence type="ECO:0000313" key="8">
    <source>
        <dbReference type="Proteomes" id="UP001329825"/>
    </source>
</evidence>
<dbReference type="InterPro" id="IPR017853">
    <property type="entry name" value="GH"/>
</dbReference>
<gene>
    <name evidence="7" type="ORF">IL334_002419</name>
</gene>
<evidence type="ECO:0000256" key="4">
    <source>
        <dbReference type="SAM" id="MobiDB-lite"/>
    </source>
</evidence>
<protein>
    <recommendedName>
        <fullName evidence="9">Cytoplasmic protein</fullName>
    </recommendedName>
</protein>
<evidence type="ECO:0000259" key="6">
    <source>
        <dbReference type="Pfam" id="PF18564"/>
    </source>
</evidence>
<feature type="region of interest" description="Disordered" evidence="4">
    <location>
        <begin position="602"/>
        <end position="622"/>
    </location>
</feature>
<evidence type="ECO:0000313" key="7">
    <source>
        <dbReference type="EMBL" id="WRT65476.1"/>
    </source>
</evidence>
<dbReference type="PANTHER" id="PTHR31308">
    <property type="match status" value="1"/>
</dbReference>
<name>A0ABZ1CV12_9TREE</name>
<dbReference type="InterPro" id="IPR052066">
    <property type="entry name" value="Glycosphingolipid_Hydrolases"/>
</dbReference>
<dbReference type="Proteomes" id="UP001329825">
    <property type="component" value="Chromosome 3"/>
</dbReference>
<organism evidence="7 8">
    <name type="scientific">Kwoniella shivajii</name>
    <dbReference type="NCBI Taxonomy" id="564305"/>
    <lineage>
        <taxon>Eukaryota</taxon>
        <taxon>Fungi</taxon>
        <taxon>Dikarya</taxon>
        <taxon>Basidiomycota</taxon>
        <taxon>Agaricomycotina</taxon>
        <taxon>Tremellomycetes</taxon>
        <taxon>Tremellales</taxon>
        <taxon>Cryptococcaceae</taxon>
        <taxon>Kwoniella</taxon>
    </lineage>
</organism>
<dbReference type="SUPFAM" id="SSF51445">
    <property type="entry name" value="(Trans)glycosidases"/>
    <property type="match status" value="2"/>
</dbReference>
<reference evidence="7 8" key="1">
    <citation type="submission" date="2024-01" db="EMBL/GenBank/DDBJ databases">
        <title>Comparative genomics of Cryptococcus and Kwoniella reveals pathogenesis evolution and contrasting modes of karyotype evolution via chromosome fusion or intercentromeric recombination.</title>
        <authorList>
            <person name="Coelho M.A."/>
            <person name="David-Palma M."/>
            <person name="Shea T."/>
            <person name="Bowers K."/>
            <person name="McGinley-Smith S."/>
            <person name="Mohammad A.W."/>
            <person name="Gnirke A."/>
            <person name="Yurkov A.M."/>
            <person name="Nowrousian M."/>
            <person name="Sun S."/>
            <person name="Cuomo C.A."/>
            <person name="Heitman J."/>
        </authorList>
    </citation>
    <scope>NUCLEOTIDE SEQUENCE [LARGE SCALE GENOMIC DNA]</scope>
    <source>
        <strain evidence="7">CBS 11374</strain>
    </source>
</reference>
<keyword evidence="3" id="KW-0326">Glycosidase</keyword>
<feature type="domain" description="Glycoside hydrolase family 5" evidence="5">
    <location>
        <begin position="88"/>
        <end position="146"/>
    </location>
</feature>
<proteinExistence type="inferred from homology"/>
<sequence length="854" mass="95649">MSPPPTRSPVTGNPVPDHYIHSDTIHFRDVHGRSLLLRGVNLSGSAKNPNGQPSHIRENFWESAERGQGDFINKPLNLEDGSADIHLARLRAWGYNMLRYVFTWESLEHQGPGKYDFEYMDYIIKVLKKCKEWGFRVFMDPHQDVWSRFTGGSGAPLWTLYACGMDPYNLTPTLSAYIHCEYPNAENPKPHDFPAMIWGTNYTRLANQTLWTLFFAGKTFAPKCIIDGKNIQDYLQDHFIDAVGTLAKKIAGEAPDLLDECIIGWDSVNEPGEGMIGHFDLSKIPDQQQLKKGPSPTPIEGMRLGMAIPQTVQTWNFGSMGPYRGGHELIAPKGKKLWLAKEDEETRGGGKWGWKRGESWELGQCIWAQHGVWDSSTGDLLLPDYFTTSPEDKTKQVEFVDDFWSLHWLAYSSRVRLHHPEAIHFIQAPVLKQPPTLPKSFLKDRACSSPHFYDGLTLMTKHWNWFNADSIGVIRGKYWSIVQAVRVGEGNIRNMMQDELSVLKQDTVDVLGTFPTLVGEIGIPYDMDNKKAYGYVDGGRGEGDYSSQQRALDCSMNACDGPNCLNWTLWNYVPDHNHEWSDNWNGEDLSLWSKDDIARETYTDQAKSSPNPSSTADPTLSSSTSSSATLAVAGSATPKIPFTPESISAGDIPSSLIIDGTRAVAAFCRPYPIKTVGTPDRMDFDIATTTFKYTVKVKSIDISSQQIATEIYVPYVHYASNLSNSKSAGGTGGYNSRSSSRNNSRIDLMNTNNRNSGEENKKGDTINPSVRSVRTSANDNNDDNLELDIDIKISHGRVEINGQKITWFYDVPTNNVEEIYSIQIKRNGGALRRDIGWIQEGSWFDVCPSSCIIS</sequence>
<dbReference type="GeneID" id="87954550"/>
<dbReference type="PANTHER" id="PTHR31308:SF6">
    <property type="entry name" value="GLYCOSIDE HYDROLASE FAMILY 5 C-TERMINAL DOMAIN-CONTAINING PROTEIN"/>
    <property type="match status" value="1"/>
</dbReference>
<evidence type="ECO:0000256" key="3">
    <source>
        <dbReference type="ARBA" id="ARBA00023295"/>
    </source>
</evidence>
<keyword evidence="8" id="KW-1185">Reference proteome</keyword>
<accession>A0ABZ1CV12</accession>
<dbReference type="Pfam" id="PF00150">
    <property type="entry name" value="Cellulase"/>
    <property type="match status" value="1"/>
</dbReference>
<dbReference type="RefSeq" id="XP_062790216.1">
    <property type="nucleotide sequence ID" value="XM_062934165.1"/>
</dbReference>
<feature type="compositionally biased region" description="Polar residues" evidence="4">
    <location>
        <begin position="766"/>
        <end position="777"/>
    </location>
</feature>
<feature type="compositionally biased region" description="Polar residues" evidence="4">
    <location>
        <begin position="603"/>
        <end position="612"/>
    </location>
</feature>
<evidence type="ECO:0000256" key="2">
    <source>
        <dbReference type="ARBA" id="ARBA00022801"/>
    </source>
</evidence>
<comment type="similarity">
    <text evidence="1">Belongs to the glycosyl hydrolase 5 (cellulase A) family.</text>
</comment>
<keyword evidence="2" id="KW-0378">Hydrolase</keyword>
<dbReference type="Gene3D" id="3.20.20.80">
    <property type="entry name" value="Glycosidases"/>
    <property type="match status" value="2"/>
</dbReference>
<feature type="region of interest" description="Disordered" evidence="4">
    <location>
        <begin position="726"/>
        <end position="779"/>
    </location>
</feature>
<dbReference type="Gene3D" id="2.60.40.1180">
    <property type="entry name" value="Golgi alpha-mannosidase II"/>
    <property type="match status" value="1"/>
</dbReference>
<evidence type="ECO:0008006" key="9">
    <source>
        <dbReference type="Google" id="ProtNLM"/>
    </source>
</evidence>
<feature type="domain" description="Glycoside hydrolase family 5 C-terminal" evidence="6">
    <location>
        <begin position="669"/>
        <end position="753"/>
    </location>
</feature>
<feature type="compositionally biased region" description="Low complexity" evidence="4">
    <location>
        <begin position="735"/>
        <end position="745"/>
    </location>
</feature>